<evidence type="ECO:0000313" key="1">
    <source>
        <dbReference type="EMBL" id="RUS69923.1"/>
    </source>
</evidence>
<dbReference type="Proteomes" id="UP000271974">
    <property type="component" value="Unassembled WGS sequence"/>
</dbReference>
<gene>
    <name evidence="1" type="ORF">EGW08_022315</name>
</gene>
<dbReference type="AlphaFoldDB" id="A0A433SLC2"/>
<protein>
    <submittedName>
        <fullName evidence="1">Uncharacterized protein</fullName>
    </submittedName>
</protein>
<sequence>QRVEEHSVSLLHLKVDSVAAWIIVLDAMIHLVVRNTQRYSAASYLPFWIGVSLKLPFVRAWHDNQTPVLSVHSLHCRPRAHNSFSRTEREVIQILVHWVPGRHFT</sequence>
<organism evidence="1 2">
    <name type="scientific">Elysia chlorotica</name>
    <name type="common">Eastern emerald elysia</name>
    <name type="synonym">Sea slug</name>
    <dbReference type="NCBI Taxonomy" id="188477"/>
    <lineage>
        <taxon>Eukaryota</taxon>
        <taxon>Metazoa</taxon>
        <taxon>Spiralia</taxon>
        <taxon>Lophotrochozoa</taxon>
        <taxon>Mollusca</taxon>
        <taxon>Gastropoda</taxon>
        <taxon>Heterobranchia</taxon>
        <taxon>Euthyneura</taxon>
        <taxon>Panpulmonata</taxon>
        <taxon>Sacoglossa</taxon>
        <taxon>Placobranchoidea</taxon>
        <taxon>Plakobranchidae</taxon>
        <taxon>Elysia</taxon>
    </lineage>
</organism>
<comment type="caution">
    <text evidence="1">The sequence shown here is derived from an EMBL/GenBank/DDBJ whole genome shotgun (WGS) entry which is preliminary data.</text>
</comment>
<accession>A0A433SLC2</accession>
<dbReference type="EMBL" id="RQTK01001534">
    <property type="protein sequence ID" value="RUS69923.1"/>
    <property type="molecule type" value="Genomic_DNA"/>
</dbReference>
<keyword evidence="2" id="KW-1185">Reference proteome</keyword>
<evidence type="ECO:0000313" key="2">
    <source>
        <dbReference type="Proteomes" id="UP000271974"/>
    </source>
</evidence>
<reference evidence="1 2" key="1">
    <citation type="submission" date="2019-01" db="EMBL/GenBank/DDBJ databases">
        <title>A draft genome assembly of the solar-powered sea slug Elysia chlorotica.</title>
        <authorList>
            <person name="Cai H."/>
            <person name="Li Q."/>
            <person name="Fang X."/>
            <person name="Li J."/>
            <person name="Curtis N.E."/>
            <person name="Altenburger A."/>
            <person name="Shibata T."/>
            <person name="Feng M."/>
            <person name="Maeda T."/>
            <person name="Schwartz J.A."/>
            <person name="Shigenobu S."/>
            <person name="Lundholm N."/>
            <person name="Nishiyama T."/>
            <person name="Yang H."/>
            <person name="Hasebe M."/>
            <person name="Li S."/>
            <person name="Pierce S.K."/>
            <person name="Wang J."/>
        </authorList>
    </citation>
    <scope>NUCLEOTIDE SEQUENCE [LARGE SCALE GENOMIC DNA]</scope>
    <source>
        <strain evidence="1">EC2010</strain>
        <tissue evidence="1">Whole organism of an adult</tissue>
    </source>
</reference>
<feature type="non-terminal residue" evidence="1">
    <location>
        <position position="1"/>
    </location>
</feature>
<name>A0A433SLC2_ELYCH</name>
<proteinExistence type="predicted"/>